<name>A0ABQ4S9P0_9HYPH</name>
<comment type="similarity">
    <text evidence="11">Belongs to the binding-protein-dependent transport system permease family.</text>
</comment>
<feature type="domain" description="ABC transmembrane type-1" evidence="13">
    <location>
        <begin position="75"/>
        <end position="264"/>
    </location>
</feature>
<feature type="transmembrane region" description="Helical" evidence="11">
    <location>
        <begin position="184"/>
        <end position="209"/>
    </location>
</feature>
<evidence type="ECO:0000256" key="9">
    <source>
        <dbReference type="ARBA" id="ARBA00022989"/>
    </source>
</evidence>
<dbReference type="InterPro" id="IPR000515">
    <property type="entry name" value="MetI-like"/>
</dbReference>
<evidence type="ECO:0000256" key="11">
    <source>
        <dbReference type="RuleBase" id="RU363032"/>
    </source>
</evidence>
<evidence type="ECO:0000256" key="8">
    <source>
        <dbReference type="ARBA" id="ARBA00022840"/>
    </source>
</evidence>
<dbReference type="SUPFAM" id="SSF161098">
    <property type="entry name" value="MetI-like"/>
    <property type="match status" value="1"/>
</dbReference>
<evidence type="ECO:0000313" key="14">
    <source>
        <dbReference type="EMBL" id="GJD98508.1"/>
    </source>
</evidence>
<comment type="subcellular location">
    <subcellularLocation>
        <location evidence="1">Cell inner membrane</location>
        <topology evidence="1">Peripheral membrane protein</topology>
    </subcellularLocation>
    <subcellularLocation>
        <location evidence="2 11">Cell membrane</location>
        <topology evidence="2 11">Multi-pass membrane protein</topology>
    </subcellularLocation>
</comment>
<feature type="domain" description="ABC transporter" evidence="12">
    <location>
        <begin position="304"/>
        <end position="553"/>
    </location>
</feature>
<reference evidence="14" key="1">
    <citation type="journal article" date="2021" name="Front. Microbiol.">
        <title>Comprehensive Comparative Genomics and Phenotyping of Methylobacterium Species.</title>
        <authorList>
            <person name="Alessa O."/>
            <person name="Ogura Y."/>
            <person name="Fujitani Y."/>
            <person name="Takami H."/>
            <person name="Hayashi T."/>
            <person name="Sahin N."/>
            <person name="Tani A."/>
        </authorList>
    </citation>
    <scope>NUCLEOTIDE SEQUENCE</scope>
    <source>
        <strain evidence="14">DSM 17168</strain>
    </source>
</reference>
<evidence type="ECO:0000256" key="2">
    <source>
        <dbReference type="ARBA" id="ARBA00004651"/>
    </source>
</evidence>
<dbReference type="CDD" id="cd06261">
    <property type="entry name" value="TM_PBP2"/>
    <property type="match status" value="1"/>
</dbReference>
<evidence type="ECO:0000256" key="7">
    <source>
        <dbReference type="ARBA" id="ARBA00022741"/>
    </source>
</evidence>
<keyword evidence="7" id="KW-0547">Nucleotide-binding</keyword>
<keyword evidence="10 11" id="KW-0472">Membrane</keyword>
<keyword evidence="15" id="KW-1185">Reference proteome</keyword>
<evidence type="ECO:0000256" key="1">
    <source>
        <dbReference type="ARBA" id="ARBA00004417"/>
    </source>
</evidence>
<organism evidence="14 15">
    <name type="scientific">Methylobacterium isbiliense</name>
    <dbReference type="NCBI Taxonomy" id="315478"/>
    <lineage>
        <taxon>Bacteria</taxon>
        <taxon>Pseudomonadati</taxon>
        <taxon>Pseudomonadota</taxon>
        <taxon>Alphaproteobacteria</taxon>
        <taxon>Hyphomicrobiales</taxon>
        <taxon>Methylobacteriaceae</taxon>
        <taxon>Methylobacterium</taxon>
    </lineage>
</organism>
<reference evidence="14" key="2">
    <citation type="submission" date="2021-08" db="EMBL/GenBank/DDBJ databases">
        <authorList>
            <person name="Tani A."/>
            <person name="Ola A."/>
            <person name="Ogura Y."/>
            <person name="Katsura K."/>
            <person name="Hayashi T."/>
        </authorList>
    </citation>
    <scope>NUCLEOTIDE SEQUENCE</scope>
    <source>
        <strain evidence="14">DSM 17168</strain>
    </source>
</reference>
<proteinExistence type="inferred from homology"/>
<dbReference type="Proteomes" id="UP001055153">
    <property type="component" value="Unassembled WGS sequence"/>
</dbReference>
<dbReference type="PANTHER" id="PTHR43297:SF2">
    <property type="entry name" value="DIPEPTIDE TRANSPORT ATP-BINDING PROTEIN DPPD"/>
    <property type="match status" value="1"/>
</dbReference>
<comment type="similarity">
    <text evidence="3">Belongs to the ABC transporter superfamily.</text>
</comment>
<evidence type="ECO:0000259" key="13">
    <source>
        <dbReference type="PROSITE" id="PS50928"/>
    </source>
</evidence>
<dbReference type="PROSITE" id="PS00211">
    <property type="entry name" value="ABC_TRANSPORTER_1"/>
    <property type="match status" value="1"/>
</dbReference>
<evidence type="ECO:0000256" key="5">
    <source>
        <dbReference type="ARBA" id="ARBA00022475"/>
    </source>
</evidence>
<dbReference type="InterPro" id="IPR017871">
    <property type="entry name" value="ABC_transporter-like_CS"/>
</dbReference>
<dbReference type="SUPFAM" id="SSF52540">
    <property type="entry name" value="P-loop containing nucleoside triphosphate hydrolases"/>
    <property type="match status" value="1"/>
</dbReference>
<gene>
    <name evidence="14" type="primary">btuD_2</name>
    <name evidence="14" type="ORF">GMJLKIPL_0419</name>
</gene>
<keyword evidence="4 11" id="KW-0813">Transport</keyword>
<dbReference type="InterPro" id="IPR003593">
    <property type="entry name" value="AAA+_ATPase"/>
</dbReference>
<accession>A0ABQ4S9P0</accession>
<dbReference type="Pfam" id="PF00528">
    <property type="entry name" value="BPD_transp_1"/>
    <property type="match status" value="1"/>
</dbReference>
<keyword evidence="5" id="KW-1003">Cell membrane</keyword>
<feature type="transmembrane region" description="Helical" evidence="11">
    <location>
        <begin position="77"/>
        <end position="103"/>
    </location>
</feature>
<evidence type="ECO:0000256" key="4">
    <source>
        <dbReference type="ARBA" id="ARBA00022448"/>
    </source>
</evidence>
<comment type="caution">
    <text evidence="14">The sequence shown here is derived from an EMBL/GenBank/DDBJ whole genome shotgun (WGS) entry which is preliminary data.</text>
</comment>
<protein>
    <submittedName>
        <fullName evidence="14">Vitamin B12 import ATP-binding protein BtuD</fullName>
    </submittedName>
</protein>
<feature type="transmembrane region" description="Helical" evidence="11">
    <location>
        <begin position="238"/>
        <end position="264"/>
    </location>
</feature>
<evidence type="ECO:0000256" key="6">
    <source>
        <dbReference type="ARBA" id="ARBA00022692"/>
    </source>
</evidence>
<evidence type="ECO:0000256" key="3">
    <source>
        <dbReference type="ARBA" id="ARBA00005417"/>
    </source>
</evidence>
<dbReference type="Gene3D" id="1.10.3720.10">
    <property type="entry name" value="MetI-like"/>
    <property type="match status" value="1"/>
</dbReference>
<sequence length="575" mass="59864">MRALAARLLENRLAAGGLAVMAVVGAVALAAPLLPLADPNATAPAARLLPPFTPGAWLGTDALGRDLLARLVWGTRVSLAVGLAAALLAALVGSAIGLAAGFLGGRTETILMRVIDVLMAFPYLLLALAVVAALGPGLLNALYAVVVANIPFFARTVRGAAAALRGRDFVEAARLSGMGETRILLTEVLPNVMPVIVITASTTVGWMILETAGLSFLGLGSQPPQADLGAMLGEGRKVLITAPAVAAVPGLVVFLIVMSLNLIGDGLRDALDPRLRGGTPGRPGAATRVAPGLAPAAPAEGLAVRDLTVAFARPEGAADAVRGVSLAVAPGECLGLVGESGSGKSVTAHAVTRLVASPPGLIRGGTIAFRDDDLLALPPEGLRRLRGRRIAYVFQDPLTTLHPLMRVGDQVAEAIRVHRVLPARAARTRTRDLFAAVMLPEPETIGLAYPHELSGGQRQRVAIAMALANDPDLIVADEPTTALDVTVQAEILDLLDRLRRERHLAILFISHDVGVVRRICDRVAVMQGGRIVEEGETRALLAAPRHPVTRGLIAAMPVLGRRRSAEPRPVPEARP</sequence>
<evidence type="ECO:0000259" key="12">
    <source>
        <dbReference type="PROSITE" id="PS50893"/>
    </source>
</evidence>
<dbReference type="SMART" id="SM00382">
    <property type="entry name" value="AAA"/>
    <property type="match status" value="1"/>
</dbReference>
<keyword evidence="6 11" id="KW-0812">Transmembrane</keyword>
<evidence type="ECO:0000313" key="15">
    <source>
        <dbReference type="Proteomes" id="UP001055153"/>
    </source>
</evidence>
<dbReference type="PROSITE" id="PS50893">
    <property type="entry name" value="ABC_TRANSPORTER_2"/>
    <property type="match status" value="1"/>
</dbReference>
<dbReference type="InterPro" id="IPR050388">
    <property type="entry name" value="ABC_Ni/Peptide_Import"/>
</dbReference>
<dbReference type="PROSITE" id="PS50928">
    <property type="entry name" value="ABC_TM1"/>
    <property type="match status" value="1"/>
</dbReference>
<evidence type="ECO:0000256" key="10">
    <source>
        <dbReference type="ARBA" id="ARBA00023136"/>
    </source>
</evidence>
<keyword evidence="8 14" id="KW-0067">ATP-binding</keyword>
<dbReference type="EMBL" id="BPQQ01000004">
    <property type="protein sequence ID" value="GJD98508.1"/>
    <property type="molecule type" value="Genomic_DNA"/>
</dbReference>
<dbReference type="PANTHER" id="PTHR43297">
    <property type="entry name" value="OLIGOPEPTIDE TRANSPORT ATP-BINDING PROTEIN APPD"/>
    <property type="match status" value="1"/>
</dbReference>
<dbReference type="GO" id="GO:0005524">
    <property type="term" value="F:ATP binding"/>
    <property type="evidence" value="ECO:0007669"/>
    <property type="project" value="UniProtKB-KW"/>
</dbReference>
<dbReference type="Gene3D" id="3.40.50.300">
    <property type="entry name" value="P-loop containing nucleotide triphosphate hydrolases"/>
    <property type="match status" value="1"/>
</dbReference>
<dbReference type="InterPro" id="IPR003439">
    <property type="entry name" value="ABC_transporter-like_ATP-bd"/>
</dbReference>
<dbReference type="InterPro" id="IPR027417">
    <property type="entry name" value="P-loop_NTPase"/>
</dbReference>
<dbReference type="CDD" id="cd03257">
    <property type="entry name" value="ABC_NikE_OppD_transporters"/>
    <property type="match status" value="1"/>
</dbReference>
<dbReference type="Pfam" id="PF00005">
    <property type="entry name" value="ABC_tran"/>
    <property type="match status" value="1"/>
</dbReference>
<keyword evidence="9 11" id="KW-1133">Transmembrane helix</keyword>
<feature type="transmembrane region" description="Helical" evidence="11">
    <location>
        <begin position="115"/>
        <end position="135"/>
    </location>
</feature>
<dbReference type="InterPro" id="IPR035906">
    <property type="entry name" value="MetI-like_sf"/>
</dbReference>